<dbReference type="EMBL" id="BMQJ01000016">
    <property type="protein sequence ID" value="GGQ20330.1"/>
    <property type="molecule type" value="Genomic_DNA"/>
</dbReference>
<evidence type="ECO:0000313" key="2">
    <source>
        <dbReference type="Proteomes" id="UP000611554"/>
    </source>
</evidence>
<evidence type="ECO:0000313" key="1">
    <source>
        <dbReference type="EMBL" id="GGQ20330.1"/>
    </source>
</evidence>
<proteinExistence type="predicted"/>
<evidence type="ECO:0008006" key="3">
    <source>
        <dbReference type="Google" id="ProtNLM"/>
    </source>
</evidence>
<dbReference type="InterPro" id="IPR036271">
    <property type="entry name" value="Tet_transcr_reg_TetR-rel_C_sf"/>
</dbReference>
<sequence length="99" mass="10584">MDLVPVDQLPVGERRVAAGAAEDHGVREFLADLRRGQFEAIRERLAAEPTMAAGDLDAVARFYTTVLQGMSIQARDGAGRAELEAVIACAMAAWETLVG</sequence>
<name>A0ABQ2R9A3_9ACTN</name>
<comment type="caution">
    <text evidence="1">The sequence shown here is derived from an EMBL/GenBank/DDBJ whole genome shotgun (WGS) entry which is preliminary data.</text>
</comment>
<protein>
    <recommendedName>
        <fullName evidence="3">Tetracyclin repressor-like C-terminal domain-containing protein</fullName>
    </recommendedName>
</protein>
<reference evidence="2" key="1">
    <citation type="journal article" date="2019" name="Int. J. Syst. Evol. Microbiol.">
        <title>The Global Catalogue of Microorganisms (GCM) 10K type strain sequencing project: providing services to taxonomists for standard genome sequencing and annotation.</title>
        <authorList>
            <consortium name="The Broad Institute Genomics Platform"/>
            <consortium name="The Broad Institute Genome Sequencing Center for Infectious Disease"/>
            <person name="Wu L."/>
            <person name="Ma J."/>
        </authorList>
    </citation>
    <scope>NUCLEOTIDE SEQUENCE [LARGE SCALE GENOMIC DNA]</scope>
    <source>
        <strain evidence="2">JCM 3115</strain>
    </source>
</reference>
<dbReference type="Proteomes" id="UP000611554">
    <property type="component" value="Unassembled WGS sequence"/>
</dbReference>
<dbReference type="SUPFAM" id="SSF48498">
    <property type="entry name" value="Tetracyclin repressor-like, C-terminal domain"/>
    <property type="match status" value="1"/>
</dbReference>
<gene>
    <name evidence="1" type="ORF">GCM10010140_58470</name>
</gene>
<dbReference type="Gene3D" id="1.10.357.10">
    <property type="entry name" value="Tetracycline Repressor, domain 2"/>
    <property type="match status" value="1"/>
</dbReference>
<keyword evidence="2" id="KW-1185">Reference proteome</keyword>
<organism evidence="1 2">
    <name type="scientific">Streptosporangium pseudovulgare</name>
    <dbReference type="NCBI Taxonomy" id="35765"/>
    <lineage>
        <taxon>Bacteria</taxon>
        <taxon>Bacillati</taxon>
        <taxon>Actinomycetota</taxon>
        <taxon>Actinomycetes</taxon>
        <taxon>Streptosporangiales</taxon>
        <taxon>Streptosporangiaceae</taxon>
        <taxon>Streptosporangium</taxon>
    </lineage>
</organism>
<accession>A0ABQ2R9A3</accession>